<evidence type="ECO:0000256" key="9">
    <source>
        <dbReference type="PROSITE-ProRule" id="PRU01091"/>
    </source>
</evidence>
<feature type="DNA-binding region" description="OmpR/PhoB-type" evidence="9">
    <location>
        <begin position="128"/>
        <end position="227"/>
    </location>
</feature>
<organism evidence="12 13">
    <name type="scientific">Acidaminobacter hydrogenoformans DSM 2784</name>
    <dbReference type="NCBI Taxonomy" id="1120920"/>
    <lineage>
        <taxon>Bacteria</taxon>
        <taxon>Bacillati</taxon>
        <taxon>Bacillota</taxon>
        <taxon>Clostridia</taxon>
        <taxon>Peptostreptococcales</taxon>
        <taxon>Acidaminobacteraceae</taxon>
        <taxon>Acidaminobacter</taxon>
    </lineage>
</organism>
<dbReference type="FunFam" id="1.10.10.10:FF:000018">
    <property type="entry name" value="DNA-binding response regulator ResD"/>
    <property type="match status" value="1"/>
</dbReference>
<proteinExistence type="predicted"/>
<dbReference type="InterPro" id="IPR036388">
    <property type="entry name" value="WH-like_DNA-bd_sf"/>
</dbReference>
<dbReference type="InterPro" id="IPR001867">
    <property type="entry name" value="OmpR/PhoB-type_DNA-bd"/>
</dbReference>
<dbReference type="CDD" id="cd00383">
    <property type="entry name" value="trans_reg_C"/>
    <property type="match status" value="1"/>
</dbReference>
<dbReference type="GO" id="GO:0032993">
    <property type="term" value="C:protein-DNA complex"/>
    <property type="evidence" value="ECO:0007669"/>
    <property type="project" value="TreeGrafter"/>
</dbReference>
<name>A0A1G5S4C4_9FIRM</name>
<dbReference type="RefSeq" id="WP_092592367.1">
    <property type="nucleotide sequence ID" value="NZ_FMWL01000017.1"/>
</dbReference>
<evidence type="ECO:0000256" key="8">
    <source>
        <dbReference type="PROSITE-ProRule" id="PRU00169"/>
    </source>
</evidence>
<reference evidence="12 13" key="1">
    <citation type="submission" date="2016-10" db="EMBL/GenBank/DDBJ databases">
        <authorList>
            <person name="de Groot N.N."/>
        </authorList>
    </citation>
    <scope>NUCLEOTIDE SEQUENCE [LARGE SCALE GENOMIC DNA]</scope>
    <source>
        <strain evidence="12 13">DSM 2784</strain>
    </source>
</reference>
<dbReference type="GO" id="GO:0006355">
    <property type="term" value="P:regulation of DNA-templated transcription"/>
    <property type="evidence" value="ECO:0007669"/>
    <property type="project" value="InterPro"/>
</dbReference>
<protein>
    <recommendedName>
        <fullName evidence="1">Stage 0 sporulation protein A homolog</fullName>
    </recommendedName>
</protein>
<evidence type="ECO:0000313" key="13">
    <source>
        <dbReference type="Proteomes" id="UP000199208"/>
    </source>
</evidence>
<dbReference type="SMART" id="SM00862">
    <property type="entry name" value="Trans_reg_C"/>
    <property type="match status" value="1"/>
</dbReference>
<evidence type="ECO:0000256" key="5">
    <source>
        <dbReference type="ARBA" id="ARBA00023125"/>
    </source>
</evidence>
<dbReference type="PANTHER" id="PTHR48111:SF54">
    <property type="entry name" value="STAGE 0 SPORULATION PROTEIN A HOMOLOG"/>
    <property type="match status" value="1"/>
</dbReference>
<dbReference type="EMBL" id="FMWL01000017">
    <property type="protein sequence ID" value="SCZ81262.1"/>
    <property type="molecule type" value="Genomic_DNA"/>
</dbReference>
<keyword evidence="5 9" id="KW-0238">DNA-binding</keyword>
<evidence type="ECO:0000256" key="7">
    <source>
        <dbReference type="ARBA" id="ARBA00024867"/>
    </source>
</evidence>
<dbReference type="InterPro" id="IPR001789">
    <property type="entry name" value="Sig_transdc_resp-reg_receiver"/>
</dbReference>
<dbReference type="Gene3D" id="6.10.250.690">
    <property type="match status" value="1"/>
</dbReference>
<keyword evidence="13" id="KW-1185">Reference proteome</keyword>
<feature type="domain" description="Response regulatory" evidence="10">
    <location>
        <begin position="3"/>
        <end position="117"/>
    </location>
</feature>
<dbReference type="SMART" id="SM00448">
    <property type="entry name" value="REC"/>
    <property type="match status" value="1"/>
</dbReference>
<evidence type="ECO:0000256" key="2">
    <source>
        <dbReference type="ARBA" id="ARBA00022553"/>
    </source>
</evidence>
<dbReference type="OrthoDB" id="9790442at2"/>
<dbReference type="FunFam" id="3.40.50.2300:FF:000001">
    <property type="entry name" value="DNA-binding response regulator PhoB"/>
    <property type="match status" value="1"/>
</dbReference>
<dbReference type="Gene3D" id="3.40.50.2300">
    <property type="match status" value="1"/>
</dbReference>
<keyword evidence="2 8" id="KW-0597">Phosphoprotein</keyword>
<evidence type="ECO:0000256" key="6">
    <source>
        <dbReference type="ARBA" id="ARBA00023163"/>
    </source>
</evidence>
<evidence type="ECO:0000256" key="1">
    <source>
        <dbReference type="ARBA" id="ARBA00018672"/>
    </source>
</evidence>
<evidence type="ECO:0000313" key="12">
    <source>
        <dbReference type="EMBL" id="SCZ81262.1"/>
    </source>
</evidence>
<dbReference type="Pfam" id="PF00072">
    <property type="entry name" value="Response_reg"/>
    <property type="match status" value="1"/>
</dbReference>
<dbReference type="SUPFAM" id="SSF52172">
    <property type="entry name" value="CheY-like"/>
    <property type="match status" value="1"/>
</dbReference>
<dbReference type="PROSITE" id="PS50110">
    <property type="entry name" value="RESPONSE_REGULATORY"/>
    <property type="match status" value="1"/>
</dbReference>
<evidence type="ECO:0000259" key="11">
    <source>
        <dbReference type="PROSITE" id="PS51755"/>
    </source>
</evidence>
<dbReference type="InterPro" id="IPR011006">
    <property type="entry name" value="CheY-like_superfamily"/>
</dbReference>
<dbReference type="GO" id="GO:0000976">
    <property type="term" value="F:transcription cis-regulatory region binding"/>
    <property type="evidence" value="ECO:0007669"/>
    <property type="project" value="TreeGrafter"/>
</dbReference>
<feature type="modified residue" description="4-aspartylphosphate" evidence="8">
    <location>
        <position position="52"/>
    </location>
</feature>
<dbReference type="GO" id="GO:0000156">
    <property type="term" value="F:phosphorelay response regulator activity"/>
    <property type="evidence" value="ECO:0007669"/>
    <property type="project" value="TreeGrafter"/>
</dbReference>
<accession>A0A1G5S4C4</accession>
<keyword evidence="4" id="KW-0805">Transcription regulation</keyword>
<keyword evidence="3" id="KW-0902">Two-component regulatory system</keyword>
<dbReference type="Gene3D" id="1.10.10.10">
    <property type="entry name" value="Winged helix-like DNA-binding domain superfamily/Winged helix DNA-binding domain"/>
    <property type="match status" value="1"/>
</dbReference>
<dbReference type="GO" id="GO:0005829">
    <property type="term" value="C:cytosol"/>
    <property type="evidence" value="ECO:0007669"/>
    <property type="project" value="TreeGrafter"/>
</dbReference>
<evidence type="ECO:0000256" key="4">
    <source>
        <dbReference type="ARBA" id="ARBA00023015"/>
    </source>
</evidence>
<sequence>MGNILVLEDQPDIREFVVINIKRYGYQVYEAGTGEEALEIVSQVKIDIAVLDVMLPGIDGFEVCKRIRETNKYMGIIMLTAKSMETDKIQGLLNGADDYMVKPFSPKELVARIDSLFRRVKLLKEDNSERYNVKPFVIDFENRQIFKNDEEIDLTQLEFAIVATLVKNEGKPLSREYILDHVWGENFFGSYKIVDVNIRRLRQKLEADPSNPEFIMTVWGLGYKWKKAE</sequence>
<dbReference type="AlphaFoldDB" id="A0A1G5S4C4"/>
<dbReference type="Proteomes" id="UP000199208">
    <property type="component" value="Unassembled WGS sequence"/>
</dbReference>
<evidence type="ECO:0000256" key="3">
    <source>
        <dbReference type="ARBA" id="ARBA00023012"/>
    </source>
</evidence>
<feature type="domain" description="OmpR/PhoB-type" evidence="11">
    <location>
        <begin position="128"/>
        <end position="227"/>
    </location>
</feature>
<dbReference type="PANTHER" id="PTHR48111">
    <property type="entry name" value="REGULATOR OF RPOS"/>
    <property type="match status" value="1"/>
</dbReference>
<dbReference type="Pfam" id="PF00486">
    <property type="entry name" value="Trans_reg_C"/>
    <property type="match status" value="1"/>
</dbReference>
<dbReference type="InterPro" id="IPR039420">
    <property type="entry name" value="WalR-like"/>
</dbReference>
<dbReference type="PROSITE" id="PS51755">
    <property type="entry name" value="OMPR_PHOB"/>
    <property type="match status" value="1"/>
</dbReference>
<keyword evidence="6" id="KW-0804">Transcription</keyword>
<dbReference type="STRING" id="1120920.SAMN03080599_02688"/>
<evidence type="ECO:0000259" key="10">
    <source>
        <dbReference type="PROSITE" id="PS50110"/>
    </source>
</evidence>
<comment type="function">
    <text evidence="7">May play the central regulatory role in sporulation. It may be an element of the effector pathway responsible for the activation of sporulation genes in response to nutritional stress. Spo0A may act in concert with spo0H (a sigma factor) to control the expression of some genes that are critical to the sporulation process.</text>
</comment>
<gene>
    <name evidence="12" type="ORF">SAMN03080599_02688</name>
</gene>